<name>S5VM64_9CAUD</name>
<sequence>MHSPTLLFAENPAGRVGAVKPNVPPIYRAELIVQRDGAEFLRIDTPLPENYMLSLATSWDNPFNQPLSNFATGAGGLPGKAADIASTGVTAATGFTTLNKWLSGGVWTGGSMMKLDIPFVIQAYENPREEVVKKMRDLMKLVAPSEYAGQFLRAPGPYMRAPNSGGVAGDMITVNIGQFFTMSPCIIDNVTETFDTQFDREGNPIGVTINVSVISFFTTTQEDLDRFFAPSLGGGAGAGGGA</sequence>
<reference evidence="1 2" key="1">
    <citation type="journal article" date="2014" name="Genome Announc.">
        <title>Complete Genome Sequence of the Novel Giant Pseudomonas Phage PaBG.</title>
        <authorList>
            <person name="Sykilinda N.N."/>
            <person name="Bondar A.A."/>
            <person name="Gorshkova A.S."/>
            <person name="Kurochkina L.P."/>
            <person name="Kulikov E.E."/>
            <person name="Shneider M.M."/>
            <person name="Kadykov V.A."/>
            <person name="Solovjeva N.V."/>
            <person name="Kabilov M.R."/>
            <person name="Mesyanzhinov V.V."/>
            <person name="Vlassov V.V."/>
            <person name="Drukker V.V."/>
            <person name="Miroshnikov K.A."/>
        </authorList>
    </citation>
    <scope>NUCLEOTIDE SEQUENCE [LARGE SCALE GENOMIC DNA]</scope>
</reference>
<dbReference type="Proteomes" id="UP000015545">
    <property type="component" value="Segment"/>
</dbReference>
<evidence type="ECO:0000313" key="1">
    <source>
        <dbReference type="EMBL" id="AGS81954.1"/>
    </source>
</evidence>
<organism evidence="1 2">
    <name type="scientific">Pseudomonas phage PaBG</name>
    <dbReference type="NCBI Taxonomy" id="1335230"/>
    <lineage>
        <taxon>Viruses</taxon>
        <taxon>Duplodnaviria</taxon>
        <taxon>Heunggongvirae</taxon>
        <taxon>Uroviricota</taxon>
        <taxon>Caudoviricetes</taxon>
        <taxon>Baikalvirus</taxon>
        <taxon>Baikalvirus PaBG</taxon>
    </lineage>
</organism>
<keyword evidence="2" id="KW-1185">Reference proteome</keyword>
<dbReference type="GeneID" id="16574756"/>
<dbReference type="KEGG" id="vg:16574756"/>
<protein>
    <submittedName>
        <fullName evidence="1">Uncharacterized protein</fullName>
    </submittedName>
</protein>
<gene>
    <name evidence="1" type="ORF">PaBG_00070</name>
</gene>
<evidence type="ECO:0000313" key="2">
    <source>
        <dbReference type="Proteomes" id="UP000015545"/>
    </source>
</evidence>
<accession>S5VM64</accession>
<dbReference type="EMBL" id="KF147891">
    <property type="protein sequence ID" value="AGS81954.1"/>
    <property type="molecule type" value="Genomic_DNA"/>
</dbReference>
<dbReference type="OrthoDB" id="33495at10239"/>
<proteinExistence type="predicted"/>